<dbReference type="PANTHER" id="PTHR42693:SF53">
    <property type="entry name" value="ENDO-4-O-SULFATASE"/>
    <property type="match status" value="1"/>
</dbReference>
<feature type="domain" description="Sulfatase N-terminal" evidence="3">
    <location>
        <begin position="29"/>
        <end position="394"/>
    </location>
</feature>
<name>A0A6C2U2G7_PONDE</name>
<dbReference type="Gene3D" id="3.30.1120.10">
    <property type="match status" value="1"/>
</dbReference>
<dbReference type="AlphaFoldDB" id="A0A6C2U2G7"/>
<dbReference type="Proteomes" id="UP000366872">
    <property type="component" value="Unassembled WGS sequence"/>
</dbReference>
<evidence type="ECO:0000313" key="4">
    <source>
        <dbReference type="EMBL" id="VGO14170.1"/>
    </source>
</evidence>
<accession>A0A6C2U2G7</accession>
<dbReference type="SUPFAM" id="SSF53649">
    <property type="entry name" value="Alkaline phosphatase-like"/>
    <property type="match status" value="1"/>
</dbReference>
<evidence type="ECO:0000313" key="5">
    <source>
        <dbReference type="Proteomes" id="UP000366872"/>
    </source>
</evidence>
<evidence type="ECO:0000256" key="2">
    <source>
        <dbReference type="ARBA" id="ARBA00022801"/>
    </source>
</evidence>
<dbReference type="CDD" id="cd16034">
    <property type="entry name" value="sulfatase_like"/>
    <property type="match status" value="1"/>
</dbReference>
<dbReference type="GO" id="GO:0004065">
    <property type="term" value="F:arylsulfatase activity"/>
    <property type="evidence" value="ECO:0007669"/>
    <property type="project" value="TreeGrafter"/>
</dbReference>
<dbReference type="InterPro" id="IPR050738">
    <property type="entry name" value="Sulfatase"/>
</dbReference>
<dbReference type="InterPro" id="IPR017850">
    <property type="entry name" value="Alkaline_phosphatase_core_sf"/>
</dbReference>
<proteinExistence type="inferred from homology"/>
<evidence type="ECO:0000259" key="3">
    <source>
        <dbReference type="Pfam" id="PF00884"/>
    </source>
</evidence>
<evidence type="ECO:0000256" key="1">
    <source>
        <dbReference type="ARBA" id="ARBA00008779"/>
    </source>
</evidence>
<dbReference type="InterPro" id="IPR000917">
    <property type="entry name" value="Sulfatase_N"/>
</dbReference>
<sequence length="510" mass="57850">MKRRNYLKTMTAGAAMLGSSTLAVKRKPPNLLFVFPDQMRREAMGFWQQGPFKGKLRTASDPVVTPTLDKMAQESVVFTQAVSTCPVCSPHRAMLMSGMWPWQNGVVNNCHQTRTDHLKHDIQCFTDVLAGAGYDTCYVGKTHWERNDPLFDENQNYVGSTDAPGGHHFNPYDTYIPPGRGRHGNGYWFQCVKDVHKDPRVYSNDPEKVGGRKDGEQYRPKIYSPKLEADVLADYLKNSHGQRNPDKPFSIIWAPNPPHNPYDSEKDCDEVAYREHYKGKPGLLTRPNVEGENKALAEKRAPFYFANVTGVDQQLGHVFKALEQAGEADNTIVVFTADHGEMMGSHNKFGKLVIFEEAFCVPFLIKVPGKTKGTLEDLMITPPDIMPTVLGMLGLKDRIPSSVEGRNYSREIITGDWSTQPKPKSAHFLGYNNRFKGLRTDRYSFQIDEEGGQFLFDNENDPYQMKELQLPDIPPADAEFILAELGMWLKQSNDPWYREKKFADIIRYPA</sequence>
<gene>
    <name evidence="4" type="ORF">PDESU_02729</name>
</gene>
<dbReference type="EMBL" id="CAAHFG010000001">
    <property type="protein sequence ID" value="VGO14170.1"/>
    <property type="molecule type" value="Genomic_DNA"/>
</dbReference>
<organism evidence="4 5">
    <name type="scientific">Pontiella desulfatans</name>
    <dbReference type="NCBI Taxonomy" id="2750659"/>
    <lineage>
        <taxon>Bacteria</taxon>
        <taxon>Pseudomonadati</taxon>
        <taxon>Kiritimatiellota</taxon>
        <taxon>Kiritimatiellia</taxon>
        <taxon>Kiritimatiellales</taxon>
        <taxon>Pontiellaceae</taxon>
        <taxon>Pontiella</taxon>
    </lineage>
</organism>
<dbReference type="RefSeq" id="WP_168442237.1">
    <property type="nucleotide sequence ID" value="NZ_CAAHFG010000001.1"/>
</dbReference>
<reference evidence="4 5" key="1">
    <citation type="submission" date="2019-04" db="EMBL/GenBank/DDBJ databases">
        <authorList>
            <person name="Van Vliet M D."/>
        </authorList>
    </citation>
    <scope>NUCLEOTIDE SEQUENCE [LARGE SCALE GENOMIC DNA]</scope>
    <source>
        <strain evidence="4 5">F1</strain>
    </source>
</reference>
<comment type="similarity">
    <text evidence="1">Belongs to the sulfatase family.</text>
</comment>
<dbReference type="Gene3D" id="3.40.720.10">
    <property type="entry name" value="Alkaline Phosphatase, subunit A"/>
    <property type="match status" value="1"/>
</dbReference>
<keyword evidence="5" id="KW-1185">Reference proteome</keyword>
<dbReference type="Pfam" id="PF00884">
    <property type="entry name" value="Sulfatase"/>
    <property type="match status" value="1"/>
</dbReference>
<keyword evidence="2" id="KW-0378">Hydrolase</keyword>
<protein>
    <submittedName>
        <fullName evidence="4">Arylsulfatase</fullName>
    </submittedName>
</protein>
<dbReference type="PANTHER" id="PTHR42693">
    <property type="entry name" value="ARYLSULFATASE FAMILY MEMBER"/>
    <property type="match status" value="1"/>
</dbReference>